<proteinExistence type="predicted"/>
<evidence type="ECO:0000313" key="1">
    <source>
        <dbReference type="EMBL" id="MFC6825668.1"/>
    </source>
</evidence>
<dbReference type="EMBL" id="JBHSXH010000015">
    <property type="protein sequence ID" value="MFC6825668.1"/>
    <property type="molecule type" value="Genomic_DNA"/>
</dbReference>
<comment type="caution">
    <text evidence="1">The sequence shown here is derived from an EMBL/GenBank/DDBJ whole genome shotgun (WGS) entry which is preliminary data.</text>
</comment>
<accession>A0ABD5TYI8</accession>
<evidence type="ECO:0008006" key="3">
    <source>
        <dbReference type="Google" id="ProtNLM"/>
    </source>
</evidence>
<keyword evidence="2" id="KW-1185">Reference proteome</keyword>
<name>A0ABD5TYI8_9EURY</name>
<sequence>MAAVEGRIGYLLEAIIKTLQTHPPLVDGYLDGDPARIIDNPSKTGIPDGEVFVSVGLADKNERPEGKVGNRLRAGFQVTVVMSQPYWEKNGRLHIYNIGDTVADALDGGIAPGVTPIGGNNGPGELQFGGEDADDLVGKVTLPQRFRFQTRGV</sequence>
<organism evidence="1 2">
    <name type="scientific">Halopelagius fulvigenes</name>
    <dbReference type="NCBI Taxonomy" id="1198324"/>
    <lineage>
        <taxon>Archaea</taxon>
        <taxon>Methanobacteriati</taxon>
        <taxon>Methanobacteriota</taxon>
        <taxon>Stenosarchaea group</taxon>
        <taxon>Halobacteria</taxon>
        <taxon>Halobacteriales</taxon>
        <taxon>Haloferacaceae</taxon>
    </lineage>
</organism>
<dbReference type="RefSeq" id="WP_379696112.1">
    <property type="nucleotide sequence ID" value="NZ_JBHSXH010000015.1"/>
</dbReference>
<protein>
    <recommendedName>
        <fullName evidence="3">Tail terminator</fullName>
    </recommendedName>
</protein>
<dbReference type="Proteomes" id="UP001596408">
    <property type="component" value="Unassembled WGS sequence"/>
</dbReference>
<evidence type="ECO:0000313" key="2">
    <source>
        <dbReference type="Proteomes" id="UP001596408"/>
    </source>
</evidence>
<dbReference type="AlphaFoldDB" id="A0ABD5TYI8"/>
<gene>
    <name evidence="1" type="ORF">ACFQEV_11800</name>
</gene>
<reference evidence="1 2" key="1">
    <citation type="journal article" date="2019" name="Int. J. Syst. Evol. Microbiol.">
        <title>The Global Catalogue of Microorganisms (GCM) 10K type strain sequencing project: providing services to taxonomists for standard genome sequencing and annotation.</title>
        <authorList>
            <consortium name="The Broad Institute Genomics Platform"/>
            <consortium name="The Broad Institute Genome Sequencing Center for Infectious Disease"/>
            <person name="Wu L."/>
            <person name="Ma J."/>
        </authorList>
    </citation>
    <scope>NUCLEOTIDE SEQUENCE [LARGE SCALE GENOMIC DNA]</scope>
    <source>
        <strain evidence="1 2">YIM 94188</strain>
    </source>
</reference>